<accession>A0A388LZC1</accession>
<comment type="caution">
    <text evidence="1">The sequence shown here is derived from an EMBL/GenBank/DDBJ whole genome shotgun (WGS) entry which is preliminary data.</text>
</comment>
<keyword evidence="2" id="KW-1185">Reference proteome</keyword>
<name>A0A388LZC1_CHABU</name>
<proteinExistence type="predicted"/>
<organism evidence="1 2">
    <name type="scientific">Chara braunii</name>
    <name type="common">Braun's stonewort</name>
    <dbReference type="NCBI Taxonomy" id="69332"/>
    <lineage>
        <taxon>Eukaryota</taxon>
        <taxon>Viridiplantae</taxon>
        <taxon>Streptophyta</taxon>
        <taxon>Charophyceae</taxon>
        <taxon>Charales</taxon>
        <taxon>Characeae</taxon>
        <taxon>Chara</taxon>
    </lineage>
</organism>
<dbReference type="AlphaFoldDB" id="A0A388LZC1"/>
<evidence type="ECO:0000313" key="1">
    <source>
        <dbReference type="EMBL" id="GBG87603.1"/>
    </source>
</evidence>
<sequence length="178" mass="20592">MNNLFLNNSVFLPVSESEDDVLISCRKQYDDGKFSTIDKWNRKGKFGRAYGLPKHKDVLRWRPICPSYFEGSNAEGKRVARAVNCMLWRIPDAMHFNLRSTTEVMTRIYNINKGLKKDEVLVGGSFDIKEMFSNFSHQFILQSLQWMLEFWKSQVFVGVLVCLRGKKVRLAKGKGEDG</sequence>
<dbReference type="Proteomes" id="UP000265515">
    <property type="component" value="Unassembled WGS sequence"/>
</dbReference>
<dbReference type="EMBL" id="BFEA01000622">
    <property type="protein sequence ID" value="GBG87603.1"/>
    <property type="molecule type" value="Genomic_DNA"/>
</dbReference>
<evidence type="ECO:0000313" key="2">
    <source>
        <dbReference type="Proteomes" id="UP000265515"/>
    </source>
</evidence>
<protein>
    <recommendedName>
        <fullName evidence="3">Reverse transcriptase domain-containing protein</fullName>
    </recommendedName>
</protein>
<reference evidence="1 2" key="1">
    <citation type="journal article" date="2018" name="Cell">
        <title>The Chara Genome: Secondary Complexity and Implications for Plant Terrestrialization.</title>
        <authorList>
            <person name="Nishiyama T."/>
            <person name="Sakayama H."/>
            <person name="Vries J.D."/>
            <person name="Buschmann H."/>
            <person name="Saint-Marcoux D."/>
            <person name="Ullrich K.K."/>
            <person name="Haas F.B."/>
            <person name="Vanderstraeten L."/>
            <person name="Becker D."/>
            <person name="Lang D."/>
            <person name="Vosolsobe S."/>
            <person name="Rombauts S."/>
            <person name="Wilhelmsson P.K.I."/>
            <person name="Janitza P."/>
            <person name="Kern R."/>
            <person name="Heyl A."/>
            <person name="Rumpler F."/>
            <person name="Villalobos L.I.A.C."/>
            <person name="Clay J.M."/>
            <person name="Skokan R."/>
            <person name="Toyoda A."/>
            <person name="Suzuki Y."/>
            <person name="Kagoshima H."/>
            <person name="Schijlen E."/>
            <person name="Tajeshwar N."/>
            <person name="Catarino B."/>
            <person name="Hetherington A.J."/>
            <person name="Saltykova A."/>
            <person name="Bonnot C."/>
            <person name="Breuninger H."/>
            <person name="Symeonidi A."/>
            <person name="Radhakrishnan G.V."/>
            <person name="Van Nieuwerburgh F."/>
            <person name="Deforce D."/>
            <person name="Chang C."/>
            <person name="Karol K.G."/>
            <person name="Hedrich R."/>
            <person name="Ulvskov P."/>
            <person name="Glockner G."/>
            <person name="Delwiche C.F."/>
            <person name="Petrasek J."/>
            <person name="Van de Peer Y."/>
            <person name="Friml J."/>
            <person name="Beilby M."/>
            <person name="Dolan L."/>
            <person name="Kohara Y."/>
            <person name="Sugano S."/>
            <person name="Fujiyama A."/>
            <person name="Delaux P.-M."/>
            <person name="Quint M."/>
            <person name="TheiBen G."/>
            <person name="Hagemann M."/>
            <person name="Harholt J."/>
            <person name="Dunand C."/>
            <person name="Zachgo S."/>
            <person name="Langdale J."/>
            <person name="Maumus F."/>
            <person name="Straeten D.V.D."/>
            <person name="Gould S.B."/>
            <person name="Rensing S.A."/>
        </authorList>
    </citation>
    <scope>NUCLEOTIDE SEQUENCE [LARGE SCALE GENOMIC DNA]</scope>
    <source>
        <strain evidence="1 2">S276</strain>
    </source>
</reference>
<dbReference type="Gramene" id="GBG87603">
    <property type="protein sequence ID" value="GBG87603"/>
    <property type="gene ID" value="CBR_g45755"/>
</dbReference>
<gene>
    <name evidence="1" type="ORF">CBR_g45755</name>
</gene>
<evidence type="ECO:0008006" key="3">
    <source>
        <dbReference type="Google" id="ProtNLM"/>
    </source>
</evidence>